<dbReference type="PANTHER" id="PTHR43335">
    <property type="entry name" value="ABC TRANSPORTER, ATP-BINDING PROTEIN"/>
    <property type="match status" value="1"/>
</dbReference>
<dbReference type="InterPro" id="IPR003593">
    <property type="entry name" value="AAA+_ATPase"/>
</dbReference>
<dbReference type="InterPro" id="IPR017871">
    <property type="entry name" value="ABC_transporter-like_CS"/>
</dbReference>
<keyword evidence="2" id="KW-0813">Transport</keyword>
<dbReference type="SMART" id="SM00382">
    <property type="entry name" value="AAA"/>
    <property type="match status" value="1"/>
</dbReference>
<dbReference type="GO" id="GO:0005524">
    <property type="term" value="F:ATP binding"/>
    <property type="evidence" value="ECO:0007669"/>
    <property type="project" value="UniProtKB-KW"/>
</dbReference>
<name>A0A2A4MLY7_9GAMM</name>
<evidence type="ECO:0000256" key="3">
    <source>
        <dbReference type="ARBA" id="ARBA00022741"/>
    </source>
</evidence>
<dbReference type="Pfam" id="PF00005">
    <property type="entry name" value="ABC_tran"/>
    <property type="match status" value="1"/>
</dbReference>
<gene>
    <name evidence="7" type="ORF">COC19_05365</name>
</gene>
<evidence type="ECO:0000256" key="1">
    <source>
        <dbReference type="ARBA" id="ARBA00005417"/>
    </source>
</evidence>
<accession>A0A2A4MLY7</accession>
<comment type="caution">
    <text evidence="7">The sequence shown here is derived from an EMBL/GenBank/DDBJ whole genome shotgun (WGS) entry which is preliminary data.</text>
</comment>
<protein>
    <recommendedName>
        <fullName evidence="6">ABC transporter domain-containing protein</fullName>
    </recommendedName>
</protein>
<evidence type="ECO:0000256" key="2">
    <source>
        <dbReference type="ARBA" id="ARBA00022448"/>
    </source>
</evidence>
<dbReference type="SUPFAM" id="SSF52540">
    <property type="entry name" value="P-loop containing nucleoside triphosphate hydrolases"/>
    <property type="match status" value="1"/>
</dbReference>
<dbReference type="PROSITE" id="PS00211">
    <property type="entry name" value="ABC_TRANSPORTER_1"/>
    <property type="match status" value="1"/>
</dbReference>
<keyword evidence="3" id="KW-0547">Nucleotide-binding</keyword>
<evidence type="ECO:0000313" key="8">
    <source>
        <dbReference type="Proteomes" id="UP000218172"/>
    </source>
</evidence>
<sequence length="378" mass="41581">MRRDNFWLLPVLSTEVLNLACYTNFYSNYNIPKQNMSKQDIPTMESNPIPDTAPDKGPNKTAANSSHSASSASSATAELALSISGLHKQYVNFPVLKDLNLEVGSQSILGLVGLNGSGKTTTIECILGMQGFNSGSISVLGHHPSKLHELSGKVVGIFDTPSLHPNLSVRQSLQHARLLCAEPVRSCQEVEQMLGISRFSKFKIRHLSLGNRRKASIAQALLGNPELIILDEPFNGLDAEGVDDVLALIKTLNQEQGTAFLLSSHQLPYLEKVCTHIAILHEGKIAISDKVESLFSLEKQEVLVECDQHELASSVIDANRHTHLIKVDDNKFLHIELSQFTTAQLNRLLVENNIAVSHLSLQRASLDSLFRHISSEHH</sequence>
<dbReference type="InterPro" id="IPR003439">
    <property type="entry name" value="ABC_transporter-like_ATP-bd"/>
</dbReference>
<evidence type="ECO:0000256" key="5">
    <source>
        <dbReference type="SAM" id="MobiDB-lite"/>
    </source>
</evidence>
<reference evidence="8" key="1">
    <citation type="submission" date="2017-08" db="EMBL/GenBank/DDBJ databases">
        <title>A dynamic microbial community with high functional redundancy inhabits the cold, oxic subseafloor aquifer.</title>
        <authorList>
            <person name="Tully B.J."/>
            <person name="Wheat C.G."/>
            <person name="Glazer B.T."/>
            <person name="Huber J.A."/>
        </authorList>
    </citation>
    <scope>NUCLEOTIDE SEQUENCE [LARGE SCALE GENOMIC DNA]</scope>
</reference>
<dbReference type="PANTHER" id="PTHR43335:SF4">
    <property type="entry name" value="ABC TRANSPORTER, ATP-BINDING PROTEIN"/>
    <property type="match status" value="1"/>
</dbReference>
<keyword evidence="4" id="KW-0067">ATP-binding</keyword>
<comment type="similarity">
    <text evidence="1">Belongs to the ABC transporter superfamily.</text>
</comment>
<evidence type="ECO:0000256" key="4">
    <source>
        <dbReference type="ARBA" id="ARBA00022840"/>
    </source>
</evidence>
<organism evidence="7 8">
    <name type="scientific">SAR86 cluster bacterium</name>
    <dbReference type="NCBI Taxonomy" id="2030880"/>
    <lineage>
        <taxon>Bacteria</taxon>
        <taxon>Pseudomonadati</taxon>
        <taxon>Pseudomonadota</taxon>
        <taxon>Gammaproteobacteria</taxon>
        <taxon>SAR86 cluster</taxon>
    </lineage>
</organism>
<evidence type="ECO:0000313" key="7">
    <source>
        <dbReference type="EMBL" id="PCH60858.1"/>
    </source>
</evidence>
<dbReference type="InterPro" id="IPR027417">
    <property type="entry name" value="P-loop_NTPase"/>
</dbReference>
<proteinExistence type="inferred from homology"/>
<feature type="domain" description="ABC transporter" evidence="6">
    <location>
        <begin position="81"/>
        <end position="307"/>
    </location>
</feature>
<dbReference type="PROSITE" id="PS50893">
    <property type="entry name" value="ABC_TRANSPORTER_2"/>
    <property type="match status" value="1"/>
</dbReference>
<dbReference type="Gene3D" id="3.40.50.300">
    <property type="entry name" value="P-loop containing nucleotide triphosphate hydrolases"/>
    <property type="match status" value="1"/>
</dbReference>
<dbReference type="GO" id="GO:0016887">
    <property type="term" value="F:ATP hydrolysis activity"/>
    <property type="evidence" value="ECO:0007669"/>
    <property type="project" value="InterPro"/>
</dbReference>
<dbReference type="EMBL" id="NVQR01000079">
    <property type="protein sequence ID" value="PCH60858.1"/>
    <property type="molecule type" value="Genomic_DNA"/>
</dbReference>
<evidence type="ECO:0000259" key="6">
    <source>
        <dbReference type="PROSITE" id="PS50893"/>
    </source>
</evidence>
<dbReference type="AlphaFoldDB" id="A0A2A4MLY7"/>
<feature type="region of interest" description="Disordered" evidence="5">
    <location>
        <begin position="38"/>
        <end position="69"/>
    </location>
</feature>
<dbReference type="Proteomes" id="UP000218172">
    <property type="component" value="Unassembled WGS sequence"/>
</dbReference>